<dbReference type="SUPFAM" id="SSF103190">
    <property type="entry name" value="Sensory domain-like"/>
    <property type="match status" value="1"/>
</dbReference>
<proteinExistence type="predicted"/>
<dbReference type="RefSeq" id="WP_053380615.1">
    <property type="nucleotide sequence ID" value="NZ_CP011801.1"/>
</dbReference>
<keyword evidence="5 6" id="KW-0472">Membrane</keyword>
<organism evidence="8 9">
    <name type="scientific">Nitrospira moscoviensis</name>
    <dbReference type="NCBI Taxonomy" id="42253"/>
    <lineage>
        <taxon>Bacteria</taxon>
        <taxon>Pseudomonadati</taxon>
        <taxon>Nitrospirota</taxon>
        <taxon>Nitrospiria</taxon>
        <taxon>Nitrospirales</taxon>
        <taxon>Nitrospiraceae</taxon>
        <taxon>Nitrospira</taxon>
    </lineage>
</organism>
<reference evidence="8 9" key="1">
    <citation type="journal article" date="2015" name="Proc. Natl. Acad. Sci. U.S.A.">
        <title>Expanded metabolic versatility of ubiquitous nitrite-oxidizing bacteria from the genus Nitrospira.</title>
        <authorList>
            <person name="Koch H."/>
            <person name="Lucker S."/>
            <person name="Albertsen M."/>
            <person name="Kitzinger K."/>
            <person name="Herbold C."/>
            <person name="Spieck E."/>
            <person name="Nielsen P.H."/>
            <person name="Wagner M."/>
            <person name="Daims H."/>
        </authorList>
    </citation>
    <scope>NUCLEOTIDE SEQUENCE [LARGE SCALE GENOMIC DNA]</scope>
    <source>
        <strain evidence="8 9">NSP M-1</strain>
    </source>
</reference>
<dbReference type="KEGG" id="nmv:NITMOv2_3244"/>
<dbReference type="InterPro" id="IPR033463">
    <property type="entry name" value="sCache_3"/>
</dbReference>
<dbReference type="STRING" id="42253.NITMOv2_3244"/>
<keyword evidence="4 6" id="KW-1133">Transmembrane helix</keyword>
<evidence type="ECO:0000256" key="5">
    <source>
        <dbReference type="ARBA" id="ARBA00023136"/>
    </source>
</evidence>
<feature type="domain" description="Single cache" evidence="7">
    <location>
        <begin position="46"/>
        <end position="161"/>
    </location>
</feature>
<dbReference type="AlphaFoldDB" id="A0A0K2GFL1"/>
<evidence type="ECO:0000256" key="4">
    <source>
        <dbReference type="ARBA" id="ARBA00022989"/>
    </source>
</evidence>
<evidence type="ECO:0000256" key="2">
    <source>
        <dbReference type="ARBA" id="ARBA00022475"/>
    </source>
</evidence>
<keyword evidence="9" id="KW-1185">Reference proteome</keyword>
<gene>
    <name evidence="8" type="ORF">NITMOv2_3244</name>
</gene>
<dbReference type="GO" id="GO:0005886">
    <property type="term" value="C:plasma membrane"/>
    <property type="evidence" value="ECO:0007669"/>
    <property type="project" value="UniProtKB-SubCell"/>
</dbReference>
<dbReference type="InterPro" id="IPR029151">
    <property type="entry name" value="Sensor-like_sf"/>
</dbReference>
<keyword evidence="2" id="KW-1003">Cell membrane</keyword>
<dbReference type="PATRIC" id="fig|42253.5.peg.3198"/>
<name>A0A0K2GFL1_NITMO</name>
<dbReference type="Gene3D" id="3.30.450.20">
    <property type="entry name" value="PAS domain"/>
    <property type="match status" value="1"/>
</dbReference>
<evidence type="ECO:0000256" key="3">
    <source>
        <dbReference type="ARBA" id="ARBA00022692"/>
    </source>
</evidence>
<dbReference type="EMBL" id="CP011801">
    <property type="protein sequence ID" value="ALA59639.1"/>
    <property type="molecule type" value="Genomic_DNA"/>
</dbReference>
<evidence type="ECO:0000259" key="7">
    <source>
        <dbReference type="Pfam" id="PF17203"/>
    </source>
</evidence>
<feature type="transmembrane region" description="Helical" evidence="6">
    <location>
        <begin position="188"/>
        <end position="207"/>
    </location>
</feature>
<accession>A0A0K2GFL1</accession>
<dbReference type="Proteomes" id="UP000069205">
    <property type="component" value="Chromosome"/>
</dbReference>
<comment type="subcellular location">
    <subcellularLocation>
        <location evidence="1">Cell membrane</location>
        <topology evidence="1">Multi-pass membrane protein</topology>
    </subcellularLocation>
</comment>
<feature type="transmembrane region" description="Helical" evidence="6">
    <location>
        <begin position="12"/>
        <end position="33"/>
    </location>
</feature>
<protein>
    <recommendedName>
        <fullName evidence="7">Single cache domain-containing protein</fullName>
    </recommendedName>
</protein>
<evidence type="ECO:0000313" key="9">
    <source>
        <dbReference type="Proteomes" id="UP000069205"/>
    </source>
</evidence>
<evidence type="ECO:0000256" key="6">
    <source>
        <dbReference type="SAM" id="Phobius"/>
    </source>
</evidence>
<sequence length="240" mass="26529">MSERDKRWPKQTILPTIAISTLTTLLIGSMLYYTLKRHDLARVQEVAQATERAGEEHAIAAGRIFAAASRSVMLADVARLQDVVTSLQRLDGLRDAMIVNRDNTVLAARNPAQVGQTFQDPTWAAWKSQNRAVAQRAVDQSGQPVFVVVEPLADKGDVLAWMMLVFAAPDRRPALRAPEDRMMEVGRLMAPIGLFLLIGVGLAMKLATGTIRKQIQGVMADMLEETDEAEAQQPWLRKVS</sequence>
<evidence type="ECO:0000256" key="1">
    <source>
        <dbReference type="ARBA" id="ARBA00004651"/>
    </source>
</evidence>
<dbReference type="Pfam" id="PF17203">
    <property type="entry name" value="sCache_3_2"/>
    <property type="match status" value="1"/>
</dbReference>
<evidence type="ECO:0000313" key="8">
    <source>
        <dbReference type="EMBL" id="ALA59639.1"/>
    </source>
</evidence>
<keyword evidence="3 6" id="KW-0812">Transmembrane</keyword>